<reference evidence="2" key="1">
    <citation type="journal article" date="2021" name="Nat. Commun.">
        <title>Genetic determinants of endophytism in the Arabidopsis root mycobiome.</title>
        <authorList>
            <person name="Mesny F."/>
            <person name="Miyauchi S."/>
            <person name="Thiergart T."/>
            <person name="Pickel B."/>
            <person name="Atanasova L."/>
            <person name="Karlsson M."/>
            <person name="Huettel B."/>
            <person name="Barry K.W."/>
            <person name="Haridas S."/>
            <person name="Chen C."/>
            <person name="Bauer D."/>
            <person name="Andreopoulos W."/>
            <person name="Pangilinan J."/>
            <person name="LaButti K."/>
            <person name="Riley R."/>
            <person name="Lipzen A."/>
            <person name="Clum A."/>
            <person name="Drula E."/>
            <person name="Henrissat B."/>
            <person name="Kohler A."/>
            <person name="Grigoriev I.V."/>
            <person name="Martin F.M."/>
            <person name="Hacquard S."/>
        </authorList>
    </citation>
    <scope>NUCLEOTIDE SEQUENCE</scope>
    <source>
        <strain evidence="2">MPI-CAGE-AT-0147</strain>
    </source>
</reference>
<dbReference type="Proteomes" id="UP000738349">
    <property type="component" value="Unassembled WGS sequence"/>
</dbReference>
<dbReference type="OrthoDB" id="5430717at2759"/>
<dbReference type="EMBL" id="JAGMUV010000006">
    <property type="protein sequence ID" value="KAH7152996.1"/>
    <property type="molecule type" value="Genomic_DNA"/>
</dbReference>
<organism evidence="2 3">
    <name type="scientific">Dactylonectria macrodidyma</name>
    <dbReference type="NCBI Taxonomy" id="307937"/>
    <lineage>
        <taxon>Eukaryota</taxon>
        <taxon>Fungi</taxon>
        <taxon>Dikarya</taxon>
        <taxon>Ascomycota</taxon>
        <taxon>Pezizomycotina</taxon>
        <taxon>Sordariomycetes</taxon>
        <taxon>Hypocreomycetidae</taxon>
        <taxon>Hypocreales</taxon>
        <taxon>Nectriaceae</taxon>
        <taxon>Dactylonectria</taxon>
    </lineage>
</organism>
<feature type="region of interest" description="Disordered" evidence="1">
    <location>
        <begin position="221"/>
        <end position="343"/>
    </location>
</feature>
<accession>A0A9P9J837</accession>
<comment type="caution">
    <text evidence="2">The sequence shown here is derived from an EMBL/GenBank/DDBJ whole genome shotgun (WGS) entry which is preliminary data.</text>
</comment>
<keyword evidence="3" id="KW-1185">Reference proteome</keyword>
<gene>
    <name evidence="2" type="ORF">EDB81DRAFT_758002</name>
</gene>
<protein>
    <submittedName>
        <fullName evidence="2">Uncharacterized protein</fullName>
    </submittedName>
</protein>
<evidence type="ECO:0000313" key="3">
    <source>
        <dbReference type="Proteomes" id="UP000738349"/>
    </source>
</evidence>
<evidence type="ECO:0000256" key="1">
    <source>
        <dbReference type="SAM" id="MobiDB-lite"/>
    </source>
</evidence>
<dbReference type="AlphaFoldDB" id="A0A9P9J837"/>
<sequence>MTDPGWLRFLGGNRSRNSRTLTSPRSEPVLRLPHHTNQVVDEAHAHHRKAISRLSSWHGLMRPTSMPTGVDDDQANNVVGEEKMAWHNPSIDQVVDALRVAMMTKSVLDPLSNTYHSHIMRLIEGYSLVQENFKVVQQELVSMEVLRQEELEAYRAKQEDWMIREARYKAEIKRLELVIHQTSDNGLEAVALARSGSLLRPMKHTFTKLEVSRPRKVDVNSDVRLSRRLRSQENAHTQGQNRARGRGKRPDIRTKACQDTSGSGSSGAGCISLHGDVESNNEADNARPSPDGRVCPQLPYRSASQRFGPEEKASRTRHRREFSFAPGDDMSTIPSLSTANTTPRDLDNFVETRATFSRSHGRVWGDGRRRGDW</sequence>
<proteinExistence type="predicted"/>
<feature type="compositionally biased region" description="Basic and acidic residues" evidence="1">
    <location>
        <begin position="221"/>
        <end position="233"/>
    </location>
</feature>
<feature type="compositionally biased region" description="Polar residues" evidence="1">
    <location>
        <begin position="332"/>
        <end position="343"/>
    </location>
</feature>
<evidence type="ECO:0000313" key="2">
    <source>
        <dbReference type="EMBL" id="KAH7152996.1"/>
    </source>
</evidence>
<name>A0A9P9J837_9HYPO</name>